<organism evidence="1">
    <name type="scientific">Lepeophtheirus salmonis</name>
    <name type="common">Salmon louse</name>
    <name type="synonym">Caligus salmonis</name>
    <dbReference type="NCBI Taxonomy" id="72036"/>
    <lineage>
        <taxon>Eukaryota</taxon>
        <taxon>Metazoa</taxon>
        <taxon>Ecdysozoa</taxon>
        <taxon>Arthropoda</taxon>
        <taxon>Crustacea</taxon>
        <taxon>Multicrustacea</taxon>
        <taxon>Hexanauplia</taxon>
        <taxon>Copepoda</taxon>
        <taxon>Siphonostomatoida</taxon>
        <taxon>Caligidae</taxon>
        <taxon>Lepeophtheirus</taxon>
    </lineage>
</organism>
<accession>A0A0K2TMU7</accession>
<dbReference type="EMBL" id="HACA01010072">
    <property type="protein sequence ID" value="CDW27433.1"/>
    <property type="molecule type" value="Transcribed_RNA"/>
</dbReference>
<protein>
    <submittedName>
        <fullName evidence="1">Uncharacterized protein</fullName>
    </submittedName>
</protein>
<dbReference type="AlphaFoldDB" id="A0A0K2TMU7"/>
<proteinExistence type="predicted"/>
<evidence type="ECO:0000313" key="1">
    <source>
        <dbReference type="EMBL" id="CDW27433.1"/>
    </source>
</evidence>
<name>A0A0K2TMU7_LEPSM</name>
<reference evidence="1" key="1">
    <citation type="submission" date="2014-05" db="EMBL/GenBank/DDBJ databases">
        <authorList>
            <person name="Chronopoulou M."/>
        </authorList>
    </citation>
    <scope>NUCLEOTIDE SEQUENCE</scope>
    <source>
        <tissue evidence="1">Whole organism</tissue>
    </source>
</reference>
<sequence>MPSDSVVIKQSHVSLKCPTYIIICIERIVYHEVQLINGIDVNVIGIIDFCVINNQETERL</sequence>